<gene>
    <name evidence="3" type="ORF">SAMN02745152_01118</name>
</gene>
<dbReference type="STRING" id="225004.SAMN02745152_01118"/>
<feature type="transmembrane region" description="Helical" evidence="1">
    <location>
        <begin position="38"/>
        <end position="60"/>
    </location>
</feature>
<dbReference type="InterPro" id="IPR009936">
    <property type="entry name" value="DUF1468"/>
</dbReference>
<protein>
    <submittedName>
        <fullName evidence="3">Tripartite tricarboxylate transporter TctB family protein</fullName>
    </submittedName>
</protein>
<reference evidence="3 4" key="1">
    <citation type="submission" date="2017-02" db="EMBL/GenBank/DDBJ databases">
        <authorList>
            <person name="Peterson S.W."/>
        </authorList>
    </citation>
    <scope>NUCLEOTIDE SEQUENCE [LARGE SCALE GENOMIC DNA]</scope>
    <source>
        <strain evidence="3 4">ATCC BAA-909</strain>
    </source>
</reference>
<dbReference type="Proteomes" id="UP000190395">
    <property type="component" value="Unassembled WGS sequence"/>
</dbReference>
<dbReference type="OrthoDB" id="370592at2"/>
<keyword evidence="1" id="KW-0472">Membrane</keyword>
<keyword evidence="1" id="KW-0812">Transmembrane</keyword>
<sequence>MRIANIVSAIIGMLFSLAAFLKTLTFKKFTNVPVGPEFFPRILCIALFICCLILLITNIFKKDDGKKAPTISPLNKDMQKCILALAVIVVYALLWNVIGFLFATPLALFAMMLILGQRNYLTMTIVAVCADLVIFCAFKFLLQIEMPMGFLDGLF</sequence>
<dbReference type="Pfam" id="PF07331">
    <property type="entry name" value="TctB"/>
    <property type="match status" value="1"/>
</dbReference>
<evidence type="ECO:0000259" key="2">
    <source>
        <dbReference type="Pfam" id="PF07331"/>
    </source>
</evidence>
<accession>A0A1T4N5K2</accession>
<evidence type="ECO:0000313" key="4">
    <source>
        <dbReference type="Proteomes" id="UP000190395"/>
    </source>
</evidence>
<keyword evidence="4" id="KW-1185">Reference proteome</keyword>
<feature type="transmembrane region" description="Helical" evidence="1">
    <location>
        <begin position="81"/>
        <end position="114"/>
    </location>
</feature>
<dbReference type="GeneID" id="303367365"/>
<keyword evidence="1" id="KW-1133">Transmembrane helix</keyword>
<name>A0A1T4N5K2_9SPIR</name>
<dbReference type="EMBL" id="FUXC01000005">
    <property type="protein sequence ID" value="SJZ74454.1"/>
    <property type="molecule type" value="Genomic_DNA"/>
</dbReference>
<evidence type="ECO:0000313" key="3">
    <source>
        <dbReference type="EMBL" id="SJZ74454.1"/>
    </source>
</evidence>
<feature type="transmembrane region" description="Helical" evidence="1">
    <location>
        <begin position="7"/>
        <end position="26"/>
    </location>
</feature>
<dbReference type="AlphaFoldDB" id="A0A1T4N5K2"/>
<evidence type="ECO:0000256" key="1">
    <source>
        <dbReference type="SAM" id="Phobius"/>
    </source>
</evidence>
<organism evidence="3 4">
    <name type="scientific">Treponema berlinense</name>
    <dbReference type="NCBI Taxonomy" id="225004"/>
    <lineage>
        <taxon>Bacteria</taxon>
        <taxon>Pseudomonadati</taxon>
        <taxon>Spirochaetota</taxon>
        <taxon>Spirochaetia</taxon>
        <taxon>Spirochaetales</taxon>
        <taxon>Treponemataceae</taxon>
        <taxon>Treponema</taxon>
    </lineage>
</organism>
<feature type="domain" description="DUF1468" evidence="2">
    <location>
        <begin position="7"/>
        <end position="147"/>
    </location>
</feature>
<feature type="transmembrane region" description="Helical" evidence="1">
    <location>
        <begin position="120"/>
        <end position="142"/>
    </location>
</feature>
<proteinExistence type="predicted"/>
<dbReference type="RefSeq" id="WP_143592614.1">
    <property type="nucleotide sequence ID" value="NZ_CAMCOW010000072.1"/>
</dbReference>